<protein>
    <submittedName>
        <fullName evidence="7">RNA polymerase sigma-70 factor</fullName>
    </submittedName>
</protein>
<dbReference type="NCBIfam" id="TIGR02985">
    <property type="entry name" value="Sig70_bacteroi1"/>
    <property type="match status" value="1"/>
</dbReference>
<dbReference type="Gene3D" id="1.10.10.10">
    <property type="entry name" value="Winged helix-like DNA-binding domain superfamily/Winged helix DNA-binding domain"/>
    <property type="match status" value="1"/>
</dbReference>
<evidence type="ECO:0000259" key="6">
    <source>
        <dbReference type="Pfam" id="PF08281"/>
    </source>
</evidence>
<reference evidence="8" key="1">
    <citation type="submission" date="2018-02" db="EMBL/GenBank/DDBJ databases">
        <authorList>
            <person name="Clavel T."/>
            <person name="Strowig T."/>
        </authorList>
    </citation>
    <scope>NUCLEOTIDE SEQUENCE [LARGE SCALE GENOMIC DNA]</scope>
    <source>
        <strain evidence="8">DSM 100764</strain>
    </source>
</reference>
<dbReference type="GO" id="GO:0003677">
    <property type="term" value="F:DNA binding"/>
    <property type="evidence" value="ECO:0007669"/>
    <property type="project" value="InterPro"/>
</dbReference>
<name>A0A2V1ITD1_9BACT</name>
<dbReference type="Proteomes" id="UP000244925">
    <property type="component" value="Unassembled WGS sequence"/>
</dbReference>
<feature type="domain" description="RNA polymerase sigma factor 70 region 4 type 2" evidence="6">
    <location>
        <begin position="130"/>
        <end position="174"/>
    </location>
</feature>
<dbReference type="InterPro" id="IPR014327">
    <property type="entry name" value="RNA_pol_sigma70_bacteroid"/>
</dbReference>
<evidence type="ECO:0000259" key="5">
    <source>
        <dbReference type="Pfam" id="PF04542"/>
    </source>
</evidence>
<dbReference type="RefSeq" id="WP_107035704.1">
    <property type="nucleotide sequence ID" value="NZ_CAONGC010000008.1"/>
</dbReference>
<proteinExistence type="inferred from homology"/>
<dbReference type="InterPro" id="IPR013324">
    <property type="entry name" value="RNA_pol_sigma_r3/r4-like"/>
</dbReference>
<dbReference type="InterPro" id="IPR014284">
    <property type="entry name" value="RNA_pol_sigma-70_dom"/>
</dbReference>
<dbReference type="PANTHER" id="PTHR43133">
    <property type="entry name" value="RNA POLYMERASE ECF-TYPE SIGMA FACTO"/>
    <property type="match status" value="1"/>
</dbReference>
<keyword evidence="8" id="KW-1185">Reference proteome</keyword>
<dbReference type="GO" id="GO:0006352">
    <property type="term" value="P:DNA-templated transcription initiation"/>
    <property type="evidence" value="ECO:0007669"/>
    <property type="project" value="InterPro"/>
</dbReference>
<feature type="domain" description="RNA polymerase sigma-70 region 2" evidence="5">
    <location>
        <begin position="34"/>
        <end position="95"/>
    </location>
</feature>
<dbReference type="SUPFAM" id="SSF88946">
    <property type="entry name" value="Sigma2 domain of RNA polymerase sigma factors"/>
    <property type="match status" value="1"/>
</dbReference>
<dbReference type="EMBL" id="PUBV01000008">
    <property type="protein sequence ID" value="PWB08020.1"/>
    <property type="molecule type" value="Genomic_DNA"/>
</dbReference>
<keyword evidence="4" id="KW-0804">Transcription</keyword>
<gene>
    <name evidence="7" type="ORF">C5O25_05340</name>
</gene>
<sequence>MIRIKPKITSDEATEAKLLKQLKDGSYEAFATVYRRYSPRVYRTVSYLLGNEDMAEDIVQDLFLTIWERRENIDPDKNFEGYVAVIARNLAYRYVMTRCKMIYNIDIAADKLADDSANDSAEATSLNNYIMKILNSQPQMRRKVFMMSRFDNLTYAEIANRLNISERTVEAHIYAMVRELKKMLGYVPATVMSLLYLSVKLY</sequence>
<dbReference type="InterPro" id="IPR007627">
    <property type="entry name" value="RNA_pol_sigma70_r2"/>
</dbReference>
<dbReference type="SUPFAM" id="SSF88659">
    <property type="entry name" value="Sigma3 and sigma4 domains of RNA polymerase sigma factors"/>
    <property type="match status" value="1"/>
</dbReference>
<dbReference type="GO" id="GO:0016987">
    <property type="term" value="F:sigma factor activity"/>
    <property type="evidence" value="ECO:0007669"/>
    <property type="project" value="UniProtKB-KW"/>
</dbReference>
<comment type="similarity">
    <text evidence="1">Belongs to the sigma-70 factor family. ECF subfamily.</text>
</comment>
<accession>A0A2V1ITD1</accession>
<dbReference type="InterPro" id="IPR013249">
    <property type="entry name" value="RNA_pol_sigma70_r4_t2"/>
</dbReference>
<comment type="caution">
    <text evidence="7">The sequence shown here is derived from an EMBL/GenBank/DDBJ whole genome shotgun (WGS) entry which is preliminary data.</text>
</comment>
<evidence type="ECO:0000256" key="3">
    <source>
        <dbReference type="ARBA" id="ARBA00023082"/>
    </source>
</evidence>
<keyword evidence="3" id="KW-0731">Sigma factor</keyword>
<dbReference type="NCBIfam" id="TIGR02937">
    <property type="entry name" value="sigma70-ECF"/>
    <property type="match status" value="1"/>
</dbReference>
<dbReference type="GeneID" id="93423876"/>
<keyword evidence="2" id="KW-0805">Transcription regulation</keyword>
<dbReference type="AlphaFoldDB" id="A0A2V1ITD1"/>
<evidence type="ECO:0000313" key="8">
    <source>
        <dbReference type="Proteomes" id="UP000244925"/>
    </source>
</evidence>
<dbReference type="Pfam" id="PF08281">
    <property type="entry name" value="Sigma70_r4_2"/>
    <property type="match status" value="1"/>
</dbReference>
<dbReference type="PANTHER" id="PTHR43133:SF46">
    <property type="entry name" value="RNA POLYMERASE SIGMA-70 FACTOR ECF SUBFAMILY"/>
    <property type="match status" value="1"/>
</dbReference>
<evidence type="ECO:0000256" key="2">
    <source>
        <dbReference type="ARBA" id="ARBA00023015"/>
    </source>
</evidence>
<evidence type="ECO:0000313" key="7">
    <source>
        <dbReference type="EMBL" id="PWB08020.1"/>
    </source>
</evidence>
<dbReference type="InterPro" id="IPR036388">
    <property type="entry name" value="WH-like_DNA-bd_sf"/>
</dbReference>
<dbReference type="InterPro" id="IPR039425">
    <property type="entry name" value="RNA_pol_sigma-70-like"/>
</dbReference>
<evidence type="ECO:0000256" key="1">
    <source>
        <dbReference type="ARBA" id="ARBA00010641"/>
    </source>
</evidence>
<dbReference type="Gene3D" id="1.10.1740.10">
    <property type="match status" value="1"/>
</dbReference>
<dbReference type="Pfam" id="PF04542">
    <property type="entry name" value="Sigma70_r2"/>
    <property type="match status" value="1"/>
</dbReference>
<evidence type="ECO:0000256" key="4">
    <source>
        <dbReference type="ARBA" id="ARBA00023163"/>
    </source>
</evidence>
<organism evidence="7 8">
    <name type="scientific">Paramuribaculum intestinale</name>
    <dbReference type="NCBI Taxonomy" id="2094151"/>
    <lineage>
        <taxon>Bacteria</taxon>
        <taxon>Pseudomonadati</taxon>
        <taxon>Bacteroidota</taxon>
        <taxon>Bacteroidia</taxon>
        <taxon>Bacteroidales</taxon>
        <taxon>Muribaculaceae</taxon>
        <taxon>Paramuribaculum</taxon>
    </lineage>
</organism>
<dbReference type="InterPro" id="IPR013325">
    <property type="entry name" value="RNA_pol_sigma_r2"/>
</dbReference>